<name>A0A7Z2GQH9_9BURK</name>
<dbReference type="CDD" id="cd14958">
    <property type="entry name" value="NHL_PAL_like"/>
    <property type="match status" value="1"/>
</dbReference>
<proteinExistence type="predicted"/>
<evidence type="ECO:0000256" key="4">
    <source>
        <dbReference type="PROSITE-ProRule" id="PRU00504"/>
    </source>
</evidence>
<organism evidence="6 7">
    <name type="scientific">Paraburkholderia acidisoli</name>
    <dbReference type="NCBI Taxonomy" id="2571748"/>
    <lineage>
        <taxon>Bacteria</taxon>
        <taxon>Pseudomonadati</taxon>
        <taxon>Pseudomonadota</taxon>
        <taxon>Betaproteobacteria</taxon>
        <taxon>Burkholderiales</taxon>
        <taxon>Burkholderiaceae</taxon>
        <taxon>Paraburkholderia</taxon>
    </lineage>
</organism>
<dbReference type="EMBL" id="CP046915">
    <property type="protein sequence ID" value="QGZ65719.1"/>
    <property type="molecule type" value="Genomic_DNA"/>
</dbReference>
<dbReference type="InterPro" id="IPR011042">
    <property type="entry name" value="6-blade_b-propeller_TolB-like"/>
</dbReference>
<dbReference type="PROSITE" id="PS51125">
    <property type="entry name" value="NHL"/>
    <property type="match status" value="1"/>
</dbReference>
<feature type="region of interest" description="Disordered" evidence="5">
    <location>
        <begin position="179"/>
        <end position="199"/>
    </location>
</feature>
<accession>A0A7Z2GQH9</accession>
<reference evidence="6 7" key="1">
    <citation type="submission" date="2019-12" db="EMBL/GenBank/DDBJ databases">
        <title>Paraburkholderia acidiphila 7Q-K02 sp. nov and Paraburkholderia acidisoli DHF22 sp. nov., two strains isolated from forest soil.</title>
        <authorList>
            <person name="Gao Z."/>
            <person name="Qiu L."/>
        </authorList>
    </citation>
    <scope>NUCLEOTIDE SEQUENCE [LARGE SCALE GENOMIC DNA]</scope>
    <source>
        <strain evidence="6 7">DHF22</strain>
    </source>
</reference>
<protein>
    <submittedName>
        <fullName evidence="6">6-bladed beta-propeller</fullName>
    </submittedName>
</protein>
<keyword evidence="2" id="KW-0677">Repeat</keyword>
<sequence length="396" mass="42750">MNAPSNASTAATGPAAEPHAWSCACCSPGAWPRRRFLAAAAAWTALPHLAVAQTGAQTAQGVPSIAYESVRDPVRLPADAYFGECSGVAVNSHGHVFVLSRGNTSGPAYAAAAAQLFEFAPDGRFVREIGKHLYAWSFAHSVKIDRHDNIWVTDKGSDMVIKFTPEGRVAMVFGRKQEAADEDTGPLKHPNPPLPAEPGRFRQVTDVAWDTNDNAYISDGYINSRVAKVDKDGNWLKSWGDRGTGPGQFHTPHSIALDAQNRVYVADRSNRRIQVFDTEGQFLRQFTIDVPVPPGARAAIGNVPDEAAIAAGTFAPGSPWAICISPGPNPVLYSADAYPGRIYKLTLDGQVLGVLGESGKQLRQFGWIHQMACPAENTLFVAELLNWRVQKLVLRA</sequence>
<dbReference type="InterPro" id="IPR001258">
    <property type="entry name" value="NHL_repeat"/>
</dbReference>
<dbReference type="KEGG" id="pacs:FAZ98_23750"/>
<evidence type="ECO:0000256" key="3">
    <source>
        <dbReference type="ARBA" id="ARBA00023180"/>
    </source>
</evidence>
<keyword evidence="3" id="KW-0325">Glycoprotein</keyword>
<gene>
    <name evidence="6" type="ORF">FAZ98_23750</name>
</gene>
<dbReference type="Proteomes" id="UP000433577">
    <property type="component" value="Chromosome 3"/>
</dbReference>
<dbReference type="SUPFAM" id="SSF63829">
    <property type="entry name" value="Calcium-dependent phosphotriesterase"/>
    <property type="match status" value="1"/>
</dbReference>
<dbReference type="OrthoDB" id="9768084at2"/>
<keyword evidence="1" id="KW-0732">Signal</keyword>
<dbReference type="Pfam" id="PF01436">
    <property type="entry name" value="NHL"/>
    <property type="match status" value="1"/>
</dbReference>
<evidence type="ECO:0000313" key="7">
    <source>
        <dbReference type="Proteomes" id="UP000433577"/>
    </source>
</evidence>
<evidence type="ECO:0000256" key="2">
    <source>
        <dbReference type="ARBA" id="ARBA00022737"/>
    </source>
</evidence>
<evidence type="ECO:0000256" key="1">
    <source>
        <dbReference type="ARBA" id="ARBA00022729"/>
    </source>
</evidence>
<keyword evidence="7" id="KW-1185">Reference proteome</keyword>
<dbReference type="PANTHER" id="PTHR10680">
    <property type="entry name" value="PEPTIDYL-GLYCINE ALPHA-AMIDATING MONOOXYGENASE"/>
    <property type="match status" value="1"/>
</dbReference>
<feature type="repeat" description="NHL" evidence="4">
    <location>
        <begin position="242"/>
        <end position="279"/>
    </location>
</feature>
<evidence type="ECO:0000313" key="6">
    <source>
        <dbReference type="EMBL" id="QGZ65719.1"/>
    </source>
</evidence>
<dbReference type="Gene3D" id="2.120.10.30">
    <property type="entry name" value="TolB, C-terminal domain"/>
    <property type="match status" value="1"/>
</dbReference>
<dbReference type="AlphaFoldDB" id="A0A7Z2GQH9"/>
<evidence type="ECO:0000256" key="5">
    <source>
        <dbReference type="SAM" id="MobiDB-lite"/>
    </source>
</evidence>